<dbReference type="RefSeq" id="WP_012809760.1">
    <property type="nucleotide sequence ID" value="NC_013205.1"/>
</dbReference>
<organism evidence="2 3">
    <name type="scientific">Alicyclobacillus acidocaldarius subsp. acidocaldarius (strain ATCC 27009 / DSM 446 / BCRC 14685 / JCM 5260 / KCTC 1825 / NBRC 15652 / NCIMB 11725 / NRRL B-14509 / 104-IA)</name>
    <name type="common">Bacillus acidocaldarius</name>
    <dbReference type="NCBI Taxonomy" id="521098"/>
    <lineage>
        <taxon>Bacteria</taxon>
        <taxon>Bacillati</taxon>
        <taxon>Bacillota</taxon>
        <taxon>Bacilli</taxon>
        <taxon>Bacillales</taxon>
        <taxon>Alicyclobacillaceae</taxon>
        <taxon>Alicyclobacillus</taxon>
    </lineage>
</organism>
<gene>
    <name evidence="2" type="ordered locus">Aaci_0327</name>
</gene>
<feature type="compositionally biased region" description="Basic and acidic residues" evidence="1">
    <location>
        <begin position="13"/>
        <end position="28"/>
    </location>
</feature>
<feature type="region of interest" description="Disordered" evidence="1">
    <location>
        <begin position="1"/>
        <end position="34"/>
    </location>
</feature>
<feature type="region of interest" description="Disordered" evidence="1">
    <location>
        <begin position="97"/>
        <end position="148"/>
    </location>
</feature>
<dbReference type="eggNOG" id="ENOG5032Z8G">
    <property type="taxonomic scope" value="Bacteria"/>
</dbReference>
<evidence type="ECO:0000313" key="3">
    <source>
        <dbReference type="Proteomes" id="UP000001917"/>
    </source>
</evidence>
<sequence>MRHAHPHHHRGREVHGGHPRGHGEHFELGRPAGPQTFRRGRALQFLEFLNVRRSTLLRQLDQPEFADLRPTLLGELKAVESVRDEFVAMFDLWPDVDGGQEVAEDGTTEPGKGSAGSGDRWRGATGHASERASSSDADSGGEAKEDGA</sequence>
<evidence type="ECO:0000256" key="1">
    <source>
        <dbReference type="SAM" id="MobiDB-lite"/>
    </source>
</evidence>
<dbReference type="EMBL" id="CP001727">
    <property type="protein sequence ID" value="ACV57386.1"/>
    <property type="molecule type" value="Genomic_DNA"/>
</dbReference>
<proteinExistence type="predicted"/>
<dbReference type="Proteomes" id="UP000001917">
    <property type="component" value="Chromosome"/>
</dbReference>
<dbReference type="KEGG" id="aac:Aaci_0327"/>
<dbReference type="AlphaFoldDB" id="C8WRI1"/>
<feature type="compositionally biased region" description="Basic residues" evidence="1">
    <location>
        <begin position="1"/>
        <end position="12"/>
    </location>
</feature>
<protein>
    <submittedName>
        <fullName evidence="2">Uncharacterized protein</fullName>
    </submittedName>
</protein>
<reference evidence="2 3" key="2">
    <citation type="journal article" date="2010" name="Stand. Genomic Sci.">
        <title>Complete genome sequence of Alicyclobacillus acidocaldarius type strain (104-IA).</title>
        <authorList>
            <person name="Mavromatis K."/>
            <person name="Sikorski J."/>
            <person name="Lapidus A."/>
            <person name="Glavina Del Rio T."/>
            <person name="Copeland A."/>
            <person name="Tice H."/>
            <person name="Cheng J.F."/>
            <person name="Lucas S."/>
            <person name="Chen F."/>
            <person name="Nolan M."/>
            <person name="Bruce D."/>
            <person name="Goodwin L."/>
            <person name="Pitluck S."/>
            <person name="Ivanova N."/>
            <person name="Ovchinnikova G."/>
            <person name="Pati A."/>
            <person name="Chen A."/>
            <person name="Palaniappan K."/>
            <person name="Land M."/>
            <person name="Hauser L."/>
            <person name="Chang Y.J."/>
            <person name="Jeffries C.D."/>
            <person name="Chain P."/>
            <person name="Meincke L."/>
            <person name="Sims D."/>
            <person name="Chertkov O."/>
            <person name="Han C."/>
            <person name="Brettin T."/>
            <person name="Detter J.C."/>
            <person name="Wahrenburg C."/>
            <person name="Rohde M."/>
            <person name="Pukall R."/>
            <person name="Goker M."/>
            <person name="Bristow J."/>
            <person name="Eisen J.A."/>
            <person name="Markowitz V."/>
            <person name="Hugenholtz P."/>
            <person name="Klenk H.P."/>
            <person name="Kyrpides N.C."/>
        </authorList>
    </citation>
    <scope>NUCLEOTIDE SEQUENCE [LARGE SCALE GENOMIC DNA]</scope>
    <source>
        <strain evidence="3">ATCC 27009 / DSM 446 / BCRC 14685 / JCM 5260 / KCTC 1825 / NBRC 15652 / NCIMB 11725 / NRRL B-14509 / 104-IA</strain>
    </source>
</reference>
<keyword evidence="3" id="KW-1185">Reference proteome</keyword>
<feature type="compositionally biased region" description="Low complexity" evidence="1">
    <location>
        <begin position="131"/>
        <end position="140"/>
    </location>
</feature>
<evidence type="ECO:0000313" key="2">
    <source>
        <dbReference type="EMBL" id="ACV57386.1"/>
    </source>
</evidence>
<name>C8WRI1_ALIAD</name>
<accession>C8WRI1</accession>
<dbReference type="HOGENOM" id="CLU_1754974_0_0_9"/>
<reference evidence="3" key="1">
    <citation type="submission" date="2009-09" db="EMBL/GenBank/DDBJ databases">
        <title>The complete chromosome of Alicyclobacillus acidocaldarius subsp. acidocaldarius DSM 446.</title>
        <authorList>
            <consortium name="US DOE Joint Genome Institute (JGI-PGF)"/>
            <person name="Lucas S."/>
            <person name="Copeland A."/>
            <person name="Lapidus A."/>
            <person name="Glavina del Rio T."/>
            <person name="Dalin E."/>
            <person name="Tice H."/>
            <person name="Bruce D."/>
            <person name="Goodwin L."/>
            <person name="Pitluck S."/>
            <person name="Kyrpides N."/>
            <person name="Mavromatis K."/>
            <person name="Ivanova N."/>
            <person name="Ovchinnikova G."/>
            <person name="Chertkov O."/>
            <person name="Sims D."/>
            <person name="Brettin T."/>
            <person name="Detter J.C."/>
            <person name="Han C."/>
            <person name="Larimer F."/>
            <person name="Land M."/>
            <person name="Hauser L."/>
            <person name="Markowitz V."/>
            <person name="Cheng J.-F."/>
            <person name="Hugenholtz P."/>
            <person name="Woyke T."/>
            <person name="Wu D."/>
            <person name="Pukall R."/>
            <person name="Klenk H.-P."/>
            <person name="Eisen J.A."/>
        </authorList>
    </citation>
    <scope>NUCLEOTIDE SEQUENCE [LARGE SCALE GENOMIC DNA]</scope>
    <source>
        <strain evidence="3">ATCC 27009 / DSM 446 / BCRC 14685 / JCM 5260 / KCTC 1825 / NBRC 15652 / NCIMB 11725 / NRRL B-14509 / 104-IA</strain>
    </source>
</reference>